<keyword evidence="3" id="KW-1185">Reference proteome</keyword>
<feature type="compositionally biased region" description="Basic residues" evidence="1">
    <location>
        <begin position="15"/>
        <end position="27"/>
    </location>
</feature>
<reference evidence="2 3" key="1">
    <citation type="submission" date="2015-04" db="EMBL/GenBank/DDBJ databases">
        <authorList>
            <person name="Syromyatnikov M.Y."/>
            <person name="Popov V.N."/>
        </authorList>
    </citation>
    <scope>NUCLEOTIDE SEQUENCE [LARGE SCALE GENOMIC DNA]</scope>
</reference>
<dbReference type="Proteomes" id="UP000183832">
    <property type="component" value="Unassembled WGS sequence"/>
</dbReference>
<dbReference type="EMBL" id="CVRI01000074">
    <property type="protein sequence ID" value="CRL07901.1"/>
    <property type="molecule type" value="Genomic_DNA"/>
</dbReference>
<accession>A0A1J1J672</accession>
<gene>
    <name evidence="2" type="ORF">CLUMA_CG021059</name>
</gene>
<evidence type="ECO:0000313" key="3">
    <source>
        <dbReference type="Proteomes" id="UP000183832"/>
    </source>
</evidence>
<organism evidence="2 3">
    <name type="scientific">Clunio marinus</name>
    <dbReference type="NCBI Taxonomy" id="568069"/>
    <lineage>
        <taxon>Eukaryota</taxon>
        <taxon>Metazoa</taxon>
        <taxon>Ecdysozoa</taxon>
        <taxon>Arthropoda</taxon>
        <taxon>Hexapoda</taxon>
        <taxon>Insecta</taxon>
        <taxon>Pterygota</taxon>
        <taxon>Neoptera</taxon>
        <taxon>Endopterygota</taxon>
        <taxon>Diptera</taxon>
        <taxon>Nematocera</taxon>
        <taxon>Chironomoidea</taxon>
        <taxon>Chironomidae</taxon>
        <taxon>Clunio</taxon>
    </lineage>
</organism>
<name>A0A1J1J672_9DIPT</name>
<protein>
    <submittedName>
        <fullName evidence="2">CLUMA_CG021059, isoform A</fullName>
    </submittedName>
</protein>
<proteinExistence type="predicted"/>
<sequence>MRLVNERSRCETRVKKTHRDSHKNKQNIRHHSDVAVVCKSTSQHFKLHINVLSSYDDEICLNHHHLFKTRMKLSTTIGCFPDATFLQKWLTISLTVCSKSKLILSGFRRCRSLIFILVFLQDRSLLCPSLPKRSDKRRSFWKGHKKPCQLLLLMQLEKKTALQSLKIEKTIQLNQMKNLRRHSGRFQWIDLTLKGKLRMNGHKEK</sequence>
<dbReference type="AlphaFoldDB" id="A0A1J1J672"/>
<evidence type="ECO:0000256" key="1">
    <source>
        <dbReference type="SAM" id="MobiDB-lite"/>
    </source>
</evidence>
<feature type="region of interest" description="Disordered" evidence="1">
    <location>
        <begin position="1"/>
        <end position="27"/>
    </location>
</feature>
<feature type="compositionally biased region" description="Basic and acidic residues" evidence="1">
    <location>
        <begin position="1"/>
        <end position="14"/>
    </location>
</feature>
<evidence type="ECO:0000313" key="2">
    <source>
        <dbReference type="EMBL" id="CRL07901.1"/>
    </source>
</evidence>